<accession>A0A9W6V5Z1</accession>
<dbReference type="AlphaFoldDB" id="A0A9W6V5Z1"/>
<evidence type="ECO:0000313" key="3">
    <source>
        <dbReference type="Proteomes" id="UP001165042"/>
    </source>
</evidence>
<proteinExistence type="predicted"/>
<keyword evidence="3" id="KW-1185">Reference proteome</keyword>
<gene>
    <name evidence="2" type="ORF">Aglo03_06980</name>
</gene>
<dbReference type="InterPro" id="IPR005212">
    <property type="entry name" value="EvaA-like"/>
</dbReference>
<dbReference type="InterPro" id="IPR038153">
    <property type="entry name" value="EvaA-like_sf"/>
</dbReference>
<dbReference type="EMBL" id="BSSD01000001">
    <property type="protein sequence ID" value="GLW89882.1"/>
    <property type="molecule type" value="Genomic_DNA"/>
</dbReference>
<name>A0A9W6V5Z1_9PSEU</name>
<dbReference type="RefSeq" id="WP_285607422.1">
    <property type="nucleotide sequence ID" value="NZ_BSSD01000001.1"/>
</dbReference>
<reference evidence="2" key="1">
    <citation type="submission" date="2023-02" db="EMBL/GenBank/DDBJ databases">
        <title>Actinokineospora globicatena NBRC 15670.</title>
        <authorList>
            <person name="Ichikawa N."/>
            <person name="Sato H."/>
            <person name="Tonouchi N."/>
        </authorList>
    </citation>
    <scope>NUCLEOTIDE SEQUENCE</scope>
    <source>
        <strain evidence="2">NBRC 15670</strain>
    </source>
</reference>
<dbReference type="Gene3D" id="3.90.79.40">
    <property type="entry name" value="EvaA sugar 2,3-dehydratase subunit"/>
    <property type="match status" value="2"/>
</dbReference>
<dbReference type="GO" id="GO:0016829">
    <property type="term" value="F:lyase activity"/>
    <property type="evidence" value="ECO:0007669"/>
    <property type="project" value="InterPro"/>
</dbReference>
<evidence type="ECO:0000259" key="1">
    <source>
        <dbReference type="Pfam" id="PF03559"/>
    </source>
</evidence>
<feature type="domain" description="dTDP-4-dehydro-6-deoxy-alpha-D-glucopyranose 2,3-dehydratase" evidence="1">
    <location>
        <begin position="38"/>
        <end position="239"/>
    </location>
</feature>
<dbReference type="Pfam" id="PF03559">
    <property type="entry name" value="Hexose_dehydrat"/>
    <property type="match status" value="2"/>
</dbReference>
<protein>
    <submittedName>
        <fullName evidence="2">NDP-hexose 2,3-dehydratase</fullName>
    </submittedName>
</protein>
<sequence>MYTSSRSVSLVSGVDLVTPRRFAGSAACRASAVADPNDVREWFDNARNTNRTTVAFASLDDLPGWHTDPRTGVIGHDTGKFFSVEGLRVRLPGAPVESWHQPIINQPEIGILGFLVKEFDGVPHLLMQAKTEPGNLGGAQLAPTVQATRSNYTRVHGGRAIPYLDYFQRTGPHRVLADVRQSEQGSWFRHKRNRNMIVEVTGDVPVLPGFRWFTLGQLHERFAVDDAVNMDARTVLSCMPFTGDEPVPADGDDFRSALAHSCDERRGGLHATRGVLNWITDARVRADLAVEPVALDGLPGWVRRAGRIRHEDGLFFDVVGVHVRSGEREVRQWSQPMIKPHGTGVIAFLVTRIDGVLHALAHARVEPGFVDSVELAPTVQCAPSTYDGLQHVPRPAFLDDVLTAHPDRVRFDTTMSEEGGRFHDARNRYLVVEVEPRLEPPDFRWLTVWQLADLIRHSHYVNIQARGLVACLHSLLSTETRSDGGA</sequence>
<evidence type="ECO:0000313" key="2">
    <source>
        <dbReference type="EMBL" id="GLW89882.1"/>
    </source>
</evidence>
<organism evidence="2 3">
    <name type="scientific">Actinokineospora globicatena</name>
    <dbReference type="NCBI Taxonomy" id="103729"/>
    <lineage>
        <taxon>Bacteria</taxon>
        <taxon>Bacillati</taxon>
        <taxon>Actinomycetota</taxon>
        <taxon>Actinomycetes</taxon>
        <taxon>Pseudonocardiales</taxon>
        <taxon>Pseudonocardiaceae</taxon>
        <taxon>Actinokineospora</taxon>
    </lineage>
</organism>
<feature type="domain" description="dTDP-4-dehydro-6-deoxy-alpha-D-glucopyranose 2,3-dehydratase" evidence="1">
    <location>
        <begin position="273"/>
        <end position="472"/>
    </location>
</feature>
<comment type="caution">
    <text evidence="2">The sequence shown here is derived from an EMBL/GenBank/DDBJ whole genome shotgun (WGS) entry which is preliminary data.</text>
</comment>
<dbReference type="Proteomes" id="UP001165042">
    <property type="component" value="Unassembled WGS sequence"/>
</dbReference>